<evidence type="ECO:0000313" key="2">
    <source>
        <dbReference type="Proteomes" id="UP000217790"/>
    </source>
</evidence>
<dbReference type="AlphaFoldDB" id="A0A2H3EN45"/>
<dbReference type="EMBL" id="KZ293644">
    <property type="protein sequence ID" value="PBL04563.1"/>
    <property type="molecule type" value="Genomic_DNA"/>
</dbReference>
<sequence length="209" mass="24461">MDHLYLLHLEEKAEGVTIAQMTRMRDPNILHPYDMEDRDVKPYDGDLSMEVLWDWLKSLVIHLETQQLGSPDHDQERKLIIEPVLTGKAKKWYHDHVIEVDSNKAWTFTSVILALYDRFIHDSVMQEAQSKFEKATFAEGGGTVEGFQDLLESYIRDMTMKPNDYTIRKLFMKRIPYAMRNAILEDHLSMELNTLDELVLSGKAWEDTE</sequence>
<evidence type="ECO:0008006" key="3">
    <source>
        <dbReference type="Google" id="ProtNLM"/>
    </source>
</evidence>
<name>A0A2H3EN45_ARMGA</name>
<accession>A0A2H3EN45</accession>
<dbReference type="OrthoDB" id="3060267at2759"/>
<organism evidence="1 2">
    <name type="scientific">Armillaria gallica</name>
    <name type="common">Bulbous honey fungus</name>
    <name type="synonym">Armillaria bulbosa</name>
    <dbReference type="NCBI Taxonomy" id="47427"/>
    <lineage>
        <taxon>Eukaryota</taxon>
        <taxon>Fungi</taxon>
        <taxon>Dikarya</taxon>
        <taxon>Basidiomycota</taxon>
        <taxon>Agaricomycotina</taxon>
        <taxon>Agaricomycetes</taxon>
        <taxon>Agaricomycetidae</taxon>
        <taxon>Agaricales</taxon>
        <taxon>Marasmiineae</taxon>
        <taxon>Physalacriaceae</taxon>
        <taxon>Armillaria</taxon>
    </lineage>
</organism>
<proteinExistence type="predicted"/>
<dbReference type="Proteomes" id="UP000217790">
    <property type="component" value="Unassembled WGS sequence"/>
</dbReference>
<gene>
    <name evidence="1" type="ORF">ARMGADRAFT_1022955</name>
</gene>
<dbReference type="InParanoid" id="A0A2H3EN45"/>
<dbReference type="STRING" id="47427.A0A2H3EN45"/>
<reference evidence="2" key="1">
    <citation type="journal article" date="2017" name="Nat. Ecol. Evol.">
        <title>Genome expansion and lineage-specific genetic innovations in the forest pathogenic fungi Armillaria.</title>
        <authorList>
            <person name="Sipos G."/>
            <person name="Prasanna A.N."/>
            <person name="Walter M.C."/>
            <person name="O'Connor E."/>
            <person name="Balint B."/>
            <person name="Krizsan K."/>
            <person name="Kiss B."/>
            <person name="Hess J."/>
            <person name="Varga T."/>
            <person name="Slot J."/>
            <person name="Riley R."/>
            <person name="Boka B."/>
            <person name="Rigling D."/>
            <person name="Barry K."/>
            <person name="Lee J."/>
            <person name="Mihaltcheva S."/>
            <person name="LaButti K."/>
            <person name="Lipzen A."/>
            <person name="Waldron R."/>
            <person name="Moloney N.M."/>
            <person name="Sperisen C."/>
            <person name="Kredics L."/>
            <person name="Vagvoelgyi C."/>
            <person name="Patrignani A."/>
            <person name="Fitzpatrick D."/>
            <person name="Nagy I."/>
            <person name="Doyle S."/>
            <person name="Anderson J.B."/>
            <person name="Grigoriev I.V."/>
            <person name="Gueldener U."/>
            <person name="Muensterkoetter M."/>
            <person name="Nagy L.G."/>
        </authorList>
    </citation>
    <scope>NUCLEOTIDE SEQUENCE [LARGE SCALE GENOMIC DNA]</scope>
    <source>
        <strain evidence="2">Ar21-2</strain>
    </source>
</reference>
<keyword evidence="2" id="KW-1185">Reference proteome</keyword>
<evidence type="ECO:0000313" key="1">
    <source>
        <dbReference type="EMBL" id="PBL04563.1"/>
    </source>
</evidence>
<protein>
    <recommendedName>
        <fullName evidence="3">Retrotransposon gag domain-containing protein</fullName>
    </recommendedName>
</protein>